<protein>
    <submittedName>
        <fullName evidence="2">Uncharacterized protein</fullName>
    </submittedName>
</protein>
<feature type="region of interest" description="Disordered" evidence="1">
    <location>
        <begin position="30"/>
        <end position="60"/>
    </location>
</feature>
<comment type="caution">
    <text evidence="2">The sequence shown here is derived from an EMBL/GenBank/DDBJ whole genome shotgun (WGS) entry which is preliminary data.</text>
</comment>
<gene>
    <name evidence="2" type="ORF">CCMP2556_LOCUS29290</name>
</gene>
<keyword evidence="3" id="KW-1185">Reference proteome</keyword>
<evidence type="ECO:0000313" key="3">
    <source>
        <dbReference type="Proteomes" id="UP001642484"/>
    </source>
</evidence>
<evidence type="ECO:0000256" key="1">
    <source>
        <dbReference type="SAM" id="MobiDB-lite"/>
    </source>
</evidence>
<name>A0ABP0N7V5_9DINO</name>
<proteinExistence type="predicted"/>
<dbReference type="EMBL" id="CAXAMN010021429">
    <property type="protein sequence ID" value="CAK9059493.1"/>
    <property type="molecule type" value="Genomic_DNA"/>
</dbReference>
<organism evidence="2 3">
    <name type="scientific">Durusdinium trenchii</name>
    <dbReference type="NCBI Taxonomy" id="1381693"/>
    <lineage>
        <taxon>Eukaryota</taxon>
        <taxon>Sar</taxon>
        <taxon>Alveolata</taxon>
        <taxon>Dinophyceae</taxon>
        <taxon>Suessiales</taxon>
        <taxon>Symbiodiniaceae</taxon>
        <taxon>Durusdinium</taxon>
    </lineage>
</organism>
<reference evidence="2 3" key="1">
    <citation type="submission" date="2024-02" db="EMBL/GenBank/DDBJ databases">
        <authorList>
            <person name="Chen Y."/>
            <person name="Shah S."/>
            <person name="Dougan E. K."/>
            <person name="Thang M."/>
            <person name="Chan C."/>
        </authorList>
    </citation>
    <scope>NUCLEOTIDE SEQUENCE [LARGE SCALE GENOMIC DNA]</scope>
</reference>
<sequence length="158" mass="17899">MESKIGHLPSPLRPESDFDLCMLEASMQLEEISGDDEPLDTGFDDPSDDAELTELTDEEVDQTRLPSYASYFSWGVPLDGNEVAPPNRILHEHHLHLLDASLQGIRHNKGHFKKCIYNSRGEETPSEASEWLSWATQLRNRMLRSRTPNPSPVEDTGR</sequence>
<dbReference type="Proteomes" id="UP001642484">
    <property type="component" value="Unassembled WGS sequence"/>
</dbReference>
<accession>A0ABP0N7V5</accession>
<evidence type="ECO:0000313" key="2">
    <source>
        <dbReference type="EMBL" id="CAK9059493.1"/>
    </source>
</evidence>
<feature type="compositionally biased region" description="Acidic residues" evidence="1">
    <location>
        <begin position="32"/>
        <end position="60"/>
    </location>
</feature>